<feature type="domain" description="C3H1-type" evidence="6">
    <location>
        <begin position="95"/>
        <end position="123"/>
    </location>
</feature>
<protein>
    <recommendedName>
        <fullName evidence="6">C3H1-type domain-containing protein</fullName>
    </recommendedName>
</protein>
<evidence type="ECO:0000256" key="5">
    <source>
        <dbReference type="SAM" id="MobiDB-lite"/>
    </source>
</evidence>
<dbReference type="Pfam" id="PF16543">
    <property type="entry name" value="DFRP_C"/>
    <property type="match status" value="1"/>
</dbReference>
<feature type="compositionally biased region" description="Basic and acidic residues" evidence="5">
    <location>
        <begin position="9"/>
        <end position="21"/>
    </location>
</feature>
<dbReference type="GO" id="GO:0005829">
    <property type="term" value="C:cytosol"/>
    <property type="evidence" value="ECO:0007669"/>
    <property type="project" value="TreeGrafter"/>
</dbReference>
<dbReference type="SUPFAM" id="SSF90229">
    <property type="entry name" value="CCCH zinc finger"/>
    <property type="match status" value="1"/>
</dbReference>
<organism evidence="7 8">
    <name type="scientific">Saitoella complicata (strain BCRC 22490 / CBS 7301 / JCM 7358 / NBRC 10748 / NRRL Y-17804)</name>
    <dbReference type="NCBI Taxonomy" id="698492"/>
    <lineage>
        <taxon>Eukaryota</taxon>
        <taxon>Fungi</taxon>
        <taxon>Dikarya</taxon>
        <taxon>Ascomycota</taxon>
        <taxon>Taphrinomycotina</taxon>
        <taxon>Taphrinomycotina incertae sedis</taxon>
        <taxon>Saitoella</taxon>
    </lineage>
</organism>
<accession>A0A0E9NQC5</accession>
<dbReference type="PROSITE" id="PS50103">
    <property type="entry name" value="ZF_C3H1"/>
    <property type="match status" value="2"/>
</dbReference>
<dbReference type="GO" id="GO:0008270">
    <property type="term" value="F:zinc ion binding"/>
    <property type="evidence" value="ECO:0007669"/>
    <property type="project" value="UniProtKB-KW"/>
</dbReference>
<keyword evidence="8" id="KW-1185">Reference proteome</keyword>
<evidence type="ECO:0000256" key="4">
    <source>
        <dbReference type="PROSITE-ProRule" id="PRU00723"/>
    </source>
</evidence>
<reference evidence="7 8" key="3">
    <citation type="journal article" date="2015" name="Genome Announc.">
        <title>Draft Genome Sequence of the Archiascomycetous Yeast Saitoella complicata.</title>
        <authorList>
            <person name="Yamauchi K."/>
            <person name="Kondo S."/>
            <person name="Hamamoto M."/>
            <person name="Takahashi Y."/>
            <person name="Ogura Y."/>
            <person name="Hayashi T."/>
            <person name="Nishida H."/>
        </authorList>
    </citation>
    <scope>NUCLEOTIDE SEQUENCE [LARGE SCALE GENOMIC DNA]</scope>
    <source>
        <strain evidence="7 8">NRRL Y-17804</strain>
    </source>
</reference>
<dbReference type="Pfam" id="PF25585">
    <property type="entry name" value="zf-CCCH_DUS3L"/>
    <property type="match status" value="1"/>
</dbReference>
<dbReference type="GO" id="GO:0002181">
    <property type="term" value="P:cytoplasmic translation"/>
    <property type="evidence" value="ECO:0007669"/>
    <property type="project" value="TreeGrafter"/>
</dbReference>
<evidence type="ECO:0000313" key="8">
    <source>
        <dbReference type="Proteomes" id="UP000033140"/>
    </source>
</evidence>
<evidence type="ECO:0000313" key="7">
    <source>
        <dbReference type="EMBL" id="GAO51630.1"/>
    </source>
</evidence>
<dbReference type="Gene3D" id="6.20.400.10">
    <property type="match status" value="1"/>
</dbReference>
<feature type="compositionally biased region" description="Basic and acidic residues" evidence="5">
    <location>
        <begin position="54"/>
        <end position="67"/>
    </location>
</feature>
<dbReference type="EMBL" id="BACD03000049">
    <property type="protein sequence ID" value="GAO51630.1"/>
    <property type="molecule type" value="Genomic_DNA"/>
</dbReference>
<evidence type="ECO:0000256" key="3">
    <source>
        <dbReference type="ARBA" id="ARBA00022833"/>
    </source>
</evidence>
<evidence type="ECO:0000256" key="2">
    <source>
        <dbReference type="ARBA" id="ARBA00022771"/>
    </source>
</evidence>
<keyword evidence="1 4" id="KW-0479">Metal-binding</keyword>
<dbReference type="GO" id="GO:0003729">
    <property type="term" value="F:mRNA binding"/>
    <property type="evidence" value="ECO:0007669"/>
    <property type="project" value="TreeGrafter"/>
</dbReference>
<feature type="domain" description="C3H1-type" evidence="6">
    <location>
        <begin position="171"/>
        <end position="209"/>
    </location>
</feature>
<dbReference type="Proteomes" id="UP000033140">
    <property type="component" value="Unassembled WGS sequence"/>
</dbReference>
<dbReference type="InterPro" id="IPR032378">
    <property type="entry name" value="ZC3H15/TMA46_C"/>
</dbReference>
<reference evidence="7 8" key="2">
    <citation type="journal article" date="2014" name="J. Gen. Appl. Microbiol.">
        <title>The early diverging ascomycetous budding yeast Saitoella complicata has three histone deacetylases belonging to the Clr6, Hos2, and Rpd3 lineages.</title>
        <authorList>
            <person name="Nishida H."/>
            <person name="Matsumoto T."/>
            <person name="Kondo S."/>
            <person name="Hamamoto M."/>
            <person name="Yoshikawa H."/>
        </authorList>
    </citation>
    <scope>NUCLEOTIDE SEQUENCE [LARGE SCALE GENOMIC DNA]</scope>
    <source>
        <strain evidence="7 8">NRRL Y-17804</strain>
    </source>
</reference>
<dbReference type="PANTHER" id="PTHR12681:SF0">
    <property type="entry name" value="ZINC FINGER CCCH DOMAIN-CONTAINING PROTEIN 15"/>
    <property type="match status" value="1"/>
</dbReference>
<name>A0A0E9NQC5_SAICN</name>
<feature type="region of interest" description="Disordered" evidence="5">
    <location>
        <begin position="1"/>
        <end position="67"/>
    </location>
</feature>
<feature type="region of interest" description="Disordered" evidence="5">
    <location>
        <begin position="304"/>
        <end position="345"/>
    </location>
</feature>
<sequence>MPPKGKGQQPKEKSVKVDKTFGMKNKNKSAKVQNYVNTVRQQEEQAGKNSKAAKAKEDEKDRIAAKRAAEEKKKAELAELFKPSLIQPKVPFGVDPKTILCVFWKQEGKCAKGEKCKFSHDLNVGRRVVKKDLYTDVRDELGEAVEEDKMDDWDEERLAAVVLSKHGNPKTTTDIVCKFFLEAVENNKYGWRWECPNGGNDCMYRHALPPGFVLKTKGEKKNDKKVEITLEDFIETERHRLGKNLTPVTLETFNKWKQERIERKEADEKDNQKKIEAQVKAGRAGGMVSGRNWFVFRPDLLDDDDEGYGQEDEWDLTEYRKDESDDEAEQNGEASGKPANGDAGVEEATEKLEAVGCVLVLYEAFCLSGLRFVIARPRSRPFIQRSTGCDRDLYVGMVDD</sequence>
<dbReference type="SMART" id="SM00356">
    <property type="entry name" value="ZnF_C3H1"/>
    <property type="match status" value="2"/>
</dbReference>
<dbReference type="InterPro" id="IPR036855">
    <property type="entry name" value="Znf_CCCH_sf"/>
</dbReference>
<dbReference type="InterPro" id="IPR000571">
    <property type="entry name" value="Znf_CCCH"/>
</dbReference>
<keyword evidence="3 4" id="KW-0862">Zinc</keyword>
<dbReference type="AlphaFoldDB" id="A0A0E9NQC5"/>
<proteinExistence type="predicted"/>
<feature type="compositionally biased region" description="Acidic residues" evidence="5">
    <location>
        <begin position="304"/>
        <end position="316"/>
    </location>
</feature>
<evidence type="ECO:0000256" key="1">
    <source>
        <dbReference type="ARBA" id="ARBA00022723"/>
    </source>
</evidence>
<evidence type="ECO:0000259" key="6">
    <source>
        <dbReference type="PROSITE" id="PS50103"/>
    </source>
</evidence>
<comment type="caution">
    <text evidence="7">The sequence shown here is derived from an EMBL/GenBank/DDBJ whole genome shotgun (WGS) entry which is preliminary data.</text>
</comment>
<feature type="compositionally biased region" description="Polar residues" evidence="5">
    <location>
        <begin position="30"/>
        <end position="40"/>
    </location>
</feature>
<feature type="zinc finger region" description="C3H1-type" evidence="4">
    <location>
        <begin position="95"/>
        <end position="123"/>
    </location>
</feature>
<keyword evidence="2 4" id="KW-0863">Zinc-finger</keyword>
<feature type="zinc finger region" description="C3H1-type" evidence="4">
    <location>
        <begin position="171"/>
        <end position="209"/>
    </location>
</feature>
<reference evidence="7 8" key="1">
    <citation type="journal article" date="2011" name="J. Gen. Appl. Microbiol.">
        <title>Draft genome sequencing of the enigmatic yeast Saitoella complicata.</title>
        <authorList>
            <person name="Nishida H."/>
            <person name="Hamamoto M."/>
            <person name="Sugiyama J."/>
        </authorList>
    </citation>
    <scope>NUCLEOTIDE SEQUENCE [LARGE SCALE GENOMIC DNA]</scope>
    <source>
        <strain evidence="7 8">NRRL Y-17804</strain>
    </source>
</reference>
<dbReference type="STRING" id="698492.A0A0E9NQC5"/>
<dbReference type="OMA" id="GREMFYF"/>
<gene>
    <name evidence="7" type="ORF">G7K_5726-t1</name>
</gene>
<dbReference type="PANTHER" id="PTHR12681">
    <property type="entry name" value="ZINC FINGER-CONTAINING PROTEIN P48ZNF"/>
    <property type="match status" value="1"/>
</dbReference>
<dbReference type="Gene3D" id="4.10.1000.10">
    <property type="entry name" value="Zinc finger, CCCH-type"/>
    <property type="match status" value="1"/>
</dbReference>